<gene>
    <name evidence="2" type="ORF">ASTO00021_LOCUS8351</name>
    <name evidence="3" type="ORF">ASTO00021_LOCUS8353</name>
</gene>
<dbReference type="GO" id="GO:0016491">
    <property type="term" value="F:oxidoreductase activity"/>
    <property type="evidence" value="ECO:0007669"/>
    <property type="project" value="InterPro"/>
</dbReference>
<dbReference type="EMBL" id="HBIN01011140">
    <property type="protein sequence ID" value="CAE0438101.1"/>
    <property type="molecule type" value="Transcribed_RNA"/>
</dbReference>
<dbReference type="PANTHER" id="PTHR43543">
    <property type="entry name" value="MALONIC SEMIALDEHYDE REDUCTASE RUTE-RELATED"/>
    <property type="match status" value="1"/>
</dbReference>
<dbReference type="Pfam" id="PF00881">
    <property type="entry name" value="Nitroreductase"/>
    <property type="match status" value="1"/>
</dbReference>
<dbReference type="EMBL" id="HBIN01011138">
    <property type="protein sequence ID" value="CAE0438099.1"/>
    <property type="molecule type" value="Transcribed_RNA"/>
</dbReference>
<evidence type="ECO:0000313" key="3">
    <source>
        <dbReference type="EMBL" id="CAE0438101.1"/>
    </source>
</evidence>
<accession>A0A6S8C805</accession>
<dbReference type="AlphaFoldDB" id="A0A6S8C805"/>
<dbReference type="PANTHER" id="PTHR43543:SF1">
    <property type="entry name" value="MALONIC SEMIALDEHYDE REDUCTASE RUTE-RELATED"/>
    <property type="match status" value="1"/>
</dbReference>
<dbReference type="Gene3D" id="3.40.109.10">
    <property type="entry name" value="NADH Oxidase"/>
    <property type="match status" value="1"/>
</dbReference>
<evidence type="ECO:0000259" key="1">
    <source>
        <dbReference type="Pfam" id="PF00881"/>
    </source>
</evidence>
<protein>
    <recommendedName>
        <fullName evidence="1">Nitroreductase domain-containing protein</fullName>
    </recommendedName>
</protein>
<dbReference type="InterPro" id="IPR029479">
    <property type="entry name" value="Nitroreductase"/>
</dbReference>
<organism evidence="2">
    <name type="scientific">Aplanochytrium stocchinoi</name>
    <dbReference type="NCBI Taxonomy" id="215587"/>
    <lineage>
        <taxon>Eukaryota</taxon>
        <taxon>Sar</taxon>
        <taxon>Stramenopiles</taxon>
        <taxon>Bigyra</taxon>
        <taxon>Labyrinthulomycetes</taxon>
        <taxon>Thraustochytrida</taxon>
        <taxon>Thraustochytriidae</taxon>
        <taxon>Aplanochytrium</taxon>
    </lineage>
</organism>
<dbReference type="InterPro" id="IPR050461">
    <property type="entry name" value="Nitroreductase_HadB/RutE"/>
</dbReference>
<feature type="domain" description="Nitroreductase" evidence="1">
    <location>
        <begin position="67"/>
        <end position="266"/>
    </location>
</feature>
<dbReference type="SUPFAM" id="SSF55469">
    <property type="entry name" value="FMN-dependent nitroreductase-like"/>
    <property type="match status" value="1"/>
</dbReference>
<evidence type="ECO:0000313" key="2">
    <source>
        <dbReference type="EMBL" id="CAE0438099.1"/>
    </source>
</evidence>
<proteinExistence type="predicted"/>
<dbReference type="InterPro" id="IPR000415">
    <property type="entry name" value="Nitroreductase-like"/>
</dbReference>
<name>A0A6S8C805_9STRA</name>
<sequence length="328" mass="36990">MKLVSLSYAFSGNRNLRCFQRFIYDVAIGARPATSMFIPTSSKVRCRIFSNNSHNPDADAEAFSRIVKNRTCTKEFDPSKSVPLETLEKILSLTQRAPSSFNLQPYKAVIVRDEIVKKRVAYCMTDNNIKKVLNASLTLVFASDLKPGQEIDKIMALEREHGLPEQVVKARKFGATVFVGSSNEAEKVVKKTLFSTISQVTQMPTINSSEGWAFKNTMTAAQTFILGCHAYGLATAPMEGFDARRIRDALYIPDRYEIPVVVSVGYPSEEEKPSGIYVCILTKFIVCDIYMKTYSCFSFSLVRRTTPRLPYEDVFYMDSFDFPAYKSS</sequence>
<reference evidence="2" key="1">
    <citation type="submission" date="2021-01" db="EMBL/GenBank/DDBJ databases">
        <authorList>
            <person name="Corre E."/>
            <person name="Pelletier E."/>
            <person name="Niang G."/>
            <person name="Scheremetjew M."/>
            <person name="Finn R."/>
            <person name="Kale V."/>
            <person name="Holt S."/>
            <person name="Cochrane G."/>
            <person name="Meng A."/>
            <person name="Brown T."/>
            <person name="Cohen L."/>
        </authorList>
    </citation>
    <scope>NUCLEOTIDE SEQUENCE</scope>
    <source>
        <strain evidence="2">GSBS06</strain>
    </source>
</reference>